<organism evidence="2 3">
    <name type="scientific">Ensete ventricosum</name>
    <name type="common">Abyssinian banana</name>
    <name type="synonym">Musa ensete</name>
    <dbReference type="NCBI Taxonomy" id="4639"/>
    <lineage>
        <taxon>Eukaryota</taxon>
        <taxon>Viridiplantae</taxon>
        <taxon>Streptophyta</taxon>
        <taxon>Embryophyta</taxon>
        <taxon>Tracheophyta</taxon>
        <taxon>Spermatophyta</taxon>
        <taxon>Magnoliopsida</taxon>
        <taxon>Liliopsida</taxon>
        <taxon>Zingiberales</taxon>
        <taxon>Musaceae</taxon>
        <taxon>Ensete</taxon>
    </lineage>
</organism>
<comment type="caution">
    <text evidence="2">The sequence shown here is derived from an EMBL/GenBank/DDBJ whole genome shotgun (WGS) entry which is preliminary data.</text>
</comment>
<feature type="non-terminal residue" evidence="2">
    <location>
        <position position="75"/>
    </location>
</feature>
<accession>A0A427A329</accession>
<evidence type="ECO:0000256" key="1">
    <source>
        <dbReference type="SAM" id="MobiDB-lite"/>
    </source>
</evidence>
<evidence type="ECO:0000313" key="2">
    <source>
        <dbReference type="EMBL" id="RRT70588.1"/>
    </source>
</evidence>
<proteinExistence type="predicted"/>
<gene>
    <name evidence="2" type="ORF">B296_00035694</name>
</gene>
<sequence length="75" mass="8799">MRTARYQAMPPKSAVDSRLREKEEGEEEEGEKYLVRVALPRFPRAIRRLRAKNRLRDPLPASNSFSPCGEKERRD</sequence>
<dbReference type="AlphaFoldDB" id="A0A427A329"/>
<reference evidence="2 3" key="1">
    <citation type="journal article" date="2014" name="Agronomy (Basel)">
        <title>A Draft Genome Sequence for Ensete ventricosum, the Drought-Tolerant Tree Against Hunger.</title>
        <authorList>
            <person name="Harrison J."/>
            <person name="Moore K.A."/>
            <person name="Paszkiewicz K."/>
            <person name="Jones T."/>
            <person name="Grant M."/>
            <person name="Ambacheew D."/>
            <person name="Muzemil S."/>
            <person name="Studholme D.J."/>
        </authorList>
    </citation>
    <scope>NUCLEOTIDE SEQUENCE [LARGE SCALE GENOMIC DNA]</scope>
</reference>
<name>A0A427A329_ENSVE</name>
<dbReference type="Proteomes" id="UP000287651">
    <property type="component" value="Unassembled WGS sequence"/>
</dbReference>
<dbReference type="EMBL" id="AMZH03003961">
    <property type="protein sequence ID" value="RRT70588.1"/>
    <property type="molecule type" value="Genomic_DNA"/>
</dbReference>
<evidence type="ECO:0000313" key="3">
    <source>
        <dbReference type="Proteomes" id="UP000287651"/>
    </source>
</evidence>
<protein>
    <submittedName>
        <fullName evidence="2">Uncharacterized protein</fullName>
    </submittedName>
</protein>
<feature type="region of interest" description="Disordered" evidence="1">
    <location>
        <begin position="51"/>
        <end position="75"/>
    </location>
</feature>
<feature type="region of interest" description="Disordered" evidence="1">
    <location>
        <begin position="1"/>
        <end position="30"/>
    </location>
</feature>